<evidence type="ECO:0000313" key="1">
    <source>
        <dbReference type="EMBL" id="MPC12769.1"/>
    </source>
</evidence>
<organism evidence="1 2">
    <name type="scientific">Portunus trituberculatus</name>
    <name type="common">Swimming crab</name>
    <name type="synonym">Neptunus trituberculatus</name>
    <dbReference type="NCBI Taxonomy" id="210409"/>
    <lineage>
        <taxon>Eukaryota</taxon>
        <taxon>Metazoa</taxon>
        <taxon>Ecdysozoa</taxon>
        <taxon>Arthropoda</taxon>
        <taxon>Crustacea</taxon>
        <taxon>Multicrustacea</taxon>
        <taxon>Malacostraca</taxon>
        <taxon>Eumalacostraca</taxon>
        <taxon>Eucarida</taxon>
        <taxon>Decapoda</taxon>
        <taxon>Pleocyemata</taxon>
        <taxon>Brachyura</taxon>
        <taxon>Eubrachyura</taxon>
        <taxon>Portunoidea</taxon>
        <taxon>Portunidae</taxon>
        <taxon>Portuninae</taxon>
        <taxon>Portunus</taxon>
    </lineage>
</organism>
<proteinExistence type="predicted"/>
<accession>A0A5B7CTN0</accession>
<gene>
    <name evidence="1" type="ORF">E2C01_005477</name>
</gene>
<protein>
    <submittedName>
        <fullName evidence="1">Uncharacterized protein</fullName>
    </submittedName>
</protein>
<comment type="caution">
    <text evidence="1">The sequence shown here is derived from an EMBL/GenBank/DDBJ whole genome shotgun (WGS) entry which is preliminary data.</text>
</comment>
<reference evidence="1 2" key="1">
    <citation type="submission" date="2019-05" db="EMBL/GenBank/DDBJ databases">
        <title>Another draft genome of Portunus trituberculatus and its Hox gene families provides insights of decapod evolution.</title>
        <authorList>
            <person name="Jeong J.-H."/>
            <person name="Song I."/>
            <person name="Kim S."/>
            <person name="Choi T."/>
            <person name="Kim D."/>
            <person name="Ryu S."/>
            <person name="Kim W."/>
        </authorList>
    </citation>
    <scope>NUCLEOTIDE SEQUENCE [LARGE SCALE GENOMIC DNA]</scope>
    <source>
        <tissue evidence="1">Muscle</tissue>
    </source>
</reference>
<keyword evidence="2" id="KW-1185">Reference proteome</keyword>
<dbReference type="AlphaFoldDB" id="A0A5B7CTN0"/>
<name>A0A5B7CTN0_PORTR</name>
<dbReference type="Proteomes" id="UP000324222">
    <property type="component" value="Unassembled WGS sequence"/>
</dbReference>
<sequence>MNTEATRLHPLPQLYCAMRVHPIKPNNIPSGEGEDFTLCGDVNKPTETASTTVLYRFMTALEDELLVIQPIPYHHLTLAATNASHNNGSL</sequence>
<dbReference type="EMBL" id="VSRR010000235">
    <property type="protein sequence ID" value="MPC12769.1"/>
    <property type="molecule type" value="Genomic_DNA"/>
</dbReference>
<evidence type="ECO:0000313" key="2">
    <source>
        <dbReference type="Proteomes" id="UP000324222"/>
    </source>
</evidence>